<dbReference type="EMBL" id="KZ826164">
    <property type="protein sequence ID" value="PYH87823.1"/>
    <property type="molecule type" value="Genomic_DNA"/>
</dbReference>
<evidence type="ECO:0000256" key="4">
    <source>
        <dbReference type="ARBA" id="ARBA00022898"/>
    </source>
</evidence>
<proteinExistence type="inferred from homology"/>
<evidence type="ECO:0000313" key="7">
    <source>
        <dbReference type="Proteomes" id="UP000247810"/>
    </source>
</evidence>
<evidence type="ECO:0000256" key="1">
    <source>
        <dbReference type="ARBA" id="ARBA00001933"/>
    </source>
</evidence>
<dbReference type="InterPro" id="IPR004839">
    <property type="entry name" value="Aminotransferase_I/II_large"/>
</dbReference>
<dbReference type="Gene3D" id="3.90.1150.10">
    <property type="entry name" value="Aspartate Aminotransferase, domain 1"/>
    <property type="match status" value="1"/>
</dbReference>
<dbReference type="AlphaFoldDB" id="A0A319D9U4"/>
<evidence type="ECO:0000259" key="5">
    <source>
        <dbReference type="Pfam" id="PF00155"/>
    </source>
</evidence>
<dbReference type="Proteomes" id="UP000247810">
    <property type="component" value="Unassembled WGS sequence"/>
</dbReference>
<gene>
    <name evidence="6" type="ORF">BO71DRAFT_445659</name>
</gene>
<dbReference type="InterPro" id="IPR015424">
    <property type="entry name" value="PyrdxlP-dep_Trfase"/>
</dbReference>
<keyword evidence="7" id="KW-1185">Reference proteome</keyword>
<keyword evidence="4" id="KW-0663">Pyridoxal phosphate</keyword>
<accession>A0A319D9U4</accession>
<dbReference type="SUPFAM" id="SSF53383">
    <property type="entry name" value="PLP-dependent transferases"/>
    <property type="match status" value="1"/>
</dbReference>
<comment type="cofactor">
    <cofactor evidence="1">
        <name>pyridoxal 5'-phosphate</name>
        <dbReference type="ChEBI" id="CHEBI:597326"/>
    </cofactor>
</comment>
<dbReference type="GO" id="GO:0016740">
    <property type="term" value="F:transferase activity"/>
    <property type="evidence" value="ECO:0007669"/>
    <property type="project" value="UniProtKB-KW"/>
</dbReference>
<reference evidence="6 7" key="1">
    <citation type="submission" date="2018-02" db="EMBL/GenBank/DDBJ databases">
        <title>The genomes of Aspergillus section Nigri reveals drivers in fungal speciation.</title>
        <authorList>
            <consortium name="DOE Joint Genome Institute"/>
            <person name="Vesth T.C."/>
            <person name="Nybo J."/>
            <person name="Theobald S."/>
            <person name="Brandl J."/>
            <person name="Frisvad J.C."/>
            <person name="Nielsen K.F."/>
            <person name="Lyhne E.K."/>
            <person name="Kogle M.E."/>
            <person name="Kuo A."/>
            <person name="Riley R."/>
            <person name="Clum A."/>
            <person name="Nolan M."/>
            <person name="Lipzen A."/>
            <person name="Salamov A."/>
            <person name="Henrissat B."/>
            <person name="Wiebenga A."/>
            <person name="De vries R.P."/>
            <person name="Grigoriev I.V."/>
            <person name="Mortensen U.H."/>
            <person name="Andersen M.R."/>
            <person name="Baker S.E."/>
        </authorList>
    </citation>
    <scope>NUCLEOTIDE SEQUENCE [LARGE SCALE GENOMIC DNA]</scope>
    <source>
        <strain evidence="6 7">CBS 707.79</strain>
    </source>
</reference>
<dbReference type="Gene3D" id="3.40.640.10">
    <property type="entry name" value="Type I PLP-dependent aspartate aminotransferase-like (Major domain)"/>
    <property type="match status" value="1"/>
</dbReference>
<dbReference type="InterPro" id="IPR015421">
    <property type="entry name" value="PyrdxlP-dep_Trfase_major"/>
</dbReference>
<sequence>MATTAPPTLREALRDALRRRETKLSRRRLTILPPTSIDFSSNDFLSLSTSPLLRTRLLSHLQSAPPLYPFASGGSRLLDGNSPYAETLEAFIASFHGAPSGLLFNSGFDANVGVLSSLPQPGDLIVHDELIHASAHEGMRLSRAGKTVPFLHSSPESLEAVLRREMMADNSGSIRDGKRNVFIVVESVYSMDGDIAPLKEFVRVVDRVLPKGNGYFVVDEAHATGVFGPNGAGVVNELGLEDKIFIRVHTFGKALASHGAIVLCCPDTRDYLINYARSVIYTTALGFPSLASIRTAYELLSQGETEETQPQQALQHLIGYMRTRLAALGTWDPAIFEVDHFPRSPIFSLRSPVPRDLAAACQHKGFVVRAIMSPTVPAGKERVRVCLHAGNTMEEIDGLVATIQTWLGRQSSEKRAAR</sequence>
<dbReference type="OrthoDB" id="2382073at2759"/>
<dbReference type="Pfam" id="PF00155">
    <property type="entry name" value="Aminotran_1_2"/>
    <property type="match status" value="1"/>
</dbReference>
<evidence type="ECO:0000313" key="6">
    <source>
        <dbReference type="EMBL" id="PYH87823.1"/>
    </source>
</evidence>
<dbReference type="InterPro" id="IPR015422">
    <property type="entry name" value="PyrdxlP-dep_Trfase_small"/>
</dbReference>
<evidence type="ECO:0000256" key="2">
    <source>
        <dbReference type="ARBA" id="ARBA00010008"/>
    </source>
</evidence>
<dbReference type="PANTHER" id="PTHR13693:SF77">
    <property type="entry name" value="8-AMINO-7-OXONONANOATE SYNTHASE"/>
    <property type="match status" value="1"/>
</dbReference>
<dbReference type="GO" id="GO:0030170">
    <property type="term" value="F:pyridoxal phosphate binding"/>
    <property type="evidence" value="ECO:0007669"/>
    <property type="project" value="InterPro"/>
</dbReference>
<dbReference type="InterPro" id="IPR050087">
    <property type="entry name" value="AON_synthase_class-II"/>
</dbReference>
<keyword evidence="3 6" id="KW-0808">Transferase</keyword>
<organism evidence="6 7">
    <name type="scientific">Aspergillus ellipticus CBS 707.79</name>
    <dbReference type="NCBI Taxonomy" id="1448320"/>
    <lineage>
        <taxon>Eukaryota</taxon>
        <taxon>Fungi</taxon>
        <taxon>Dikarya</taxon>
        <taxon>Ascomycota</taxon>
        <taxon>Pezizomycotina</taxon>
        <taxon>Eurotiomycetes</taxon>
        <taxon>Eurotiomycetidae</taxon>
        <taxon>Eurotiales</taxon>
        <taxon>Aspergillaceae</taxon>
        <taxon>Aspergillus</taxon>
        <taxon>Aspergillus subgen. Circumdati</taxon>
    </lineage>
</organism>
<dbReference type="STRING" id="1448320.A0A319D9U4"/>
<dbReference type="VEuPathDB" id="FungiDB:BO71DRAFT_445659"/>
<name>A0A319D9U4_9EURO</name>
<feature type="domain" description="Aminotransferase class I/classII large" evidence="5">
    <location>
        <begin position="37"/>
        <end position="403"/>
    </location>
</feature>
<dbReference type="GO" id="GO:0009102">
    <property type="term" value="P:biotin biosynthetic process"/>
    <property type="evidence" value="ECO:0007669"/>
    <property type="project" value="TreeGrafter"/>
</dbReference>
<comment type="similarity">
    <text evidence="2">Belongs to the class-II pyridoxal-phosphate-dependent aminotransferase family. BioF subfamily.</text>
</comment>
<dbReference type="PANTHER" id="PTHR13693">
    <property type="entry name" value="CLASS II AMINOTRANSFERASE/8-AMINO-7-OXONONANOATE SYNTHASE"/>
    <property type="match status" value="1"/>
</dbReference>
<evidence type="ECO:0000256" key="3">
    <source>
        <dbReference type="ARBA" id="ARBA00022679"/>
    </source>
</evidence>
<protein>
    <submittedName>
        <fullName evidence="6">PLP-dependent transferase</fullName>
    </submittedName>
</protein>
<feature type="non-terminal residue" evidence="6">
    <location>
        <position position="418"/>
    </location>
</feature>